<dbReference type="Proteomes" id="UP000199073">
    <property type="component" value="Unassembled WGS sequence"/>
</dbReference>
<keyword evidence="11" id="KW-1185">Reference proteome</keyword>
<sequence>MSQQKLMIVDDEEVLCHSLRIDLEDDGYEVGVFHDGESAVAALAEVNPGVVLLDLRLPRMDGIAVLKRIREFDEEIKTIMMTAYGDTQKTVETVKNGAYDFINKPFELDELKAIIKNAFESRSLKREVTYLRYKQEKFKKYFDLVGKSEKMLDIYRQIDIIAQTRDTTVLILGESGTGKELVAEAIHHKSERSKESFMEINCASLPENLLESELFGYEKGAFTDAKEAKKGLFELADGGTVFLDEVGELPVATQAKLLRFLEKKSFKRLGSGKELKVDVRVVAATNRDLNRAIANKQFRNDLYYRLNVVSLFLPPLRDRQDDILLLANYFLDSFCREMGKPSLKLTDEVAAIFENYPWNGNVRELRNVVERIVIFADSGRVGTDLLPGEMLQSAPSLASGPVGDTGLQDNNLDQTLARVEREIIRKTLAEAGGNKTKTAELLGISRFSLGRRIDRLSVEN</sequence>
<evidence type="ECO:0000256" key="4">
    <source>
        <dbReference type="ARBA" id="ARBA00023012"/>
    </source>
</evidence>
<keyword evidence="4" id="KW-0902">Two-component regulatory system</keyword>
<evidence type="ECO:0000256" key="5">
    <source>
        <dbReference type="ARBA" id="ARBA00023015"/>
    </source>
</evidence>
<evidence type="ECO:0000313" key="10">
    <source>
        <dbReference type="EMBL" id="SDP15347.1"/>
    </source>
</evidence>
<evidence type="ECO:0000256" key="1">
    <source>
        <dbReference type="ARBA" id="ARBA00022553"/>
    </source>
</evidence>
<dbReference type="PROSITE" id="PS00676">
    <property type="entry name" value="SIGMA54_INTERACT_2"/>
    <property type="match status" value="1"/>
</dbReference>
<dbReference type="FunFam" id="3.40.50.2300:FF:000018">
    <property type="entry name" value="DNA-binding transcriptional regulator NtrC"/>
    <property type="match status" value="1"/>
</dbReference>
<dbReference type="PROSITE" id="PS50045">
    <property type="entry name" value="SIGMA54_INTERACT_4"/>
    <property type="match status" value="1"/>
</dbReference>
<dbReference type="Gene3D" id="3.40.50.2300">
    <property type="match status" value="1"/>
</dbReference>
<dbReference type="InterPro" id="IPR025943">
    <property type="entry name" value="Sigma_54_int_dom_ATP-bd_2"/>
</dbReference>
<dbReference type="Gene3D" id="1.10.10.60">
    <property type="entry name" value="Homeodomain-like"/>
    <property type="match status" value="1"/>
</dbReference>
<keyword evidence="6" id="KW-0804">Transcription</keyword>
<keyword evidence="5" id="KW-0805">Transcription regulation</keyword>
<dbReference type="InterPro" id="IPR058031">
    <property type="entry name" value="AAA_lid_NorR"/>
</dbReference>
<feature type="domain" description="Sigma-54 factor interaction" evidence="8">
    <location>
        <begin position="144"/>
        <end position="374"/>
    </location>
</feature>
<dbReference type="Pfam" id="PF25601">
    <property type="entry name" value="AAA_lid_14"/>
    <property type="match status" value="1"/>
</dbReference>
<dbReference type="GO" id="GO:0000160">
    <property type="term" value="P:phosphorelay signal transduction system"/>
    <property type="evidence" value="ECO:0007669"/>
    <property type="project" value="UniProtKB-KW"/>
</dbReference>
<feature type="modified residue" description="4-aspartylphosphate" evidence="7">
    <location>
        <position position="54"/>
    </location>
</feature>
<keyword evidence="1 7" id="KW-0597">Phosphoprotein</keyword>
<dbReference type="Pfam" id="PF00158">
    <property type="entry name" value="Sigma54_activat"/>
    <property type="match status" value="1"/>
</dbReference>
<dbReference type="GO" id="GO:0006355">
    <property type="term" value="P:regulation of DNA-templated transcription"/>
    <property type="evidence" value="ECO:0007669"/>
    <property type="project" value="InterPro"/>
</dbReference>
<dbReference type="SUPFAM" id="SSF46689">
    <property type="entry name" value="Homeodomain-like"/>
    <property type="match status" value="1"/>
</dbReference>
<evidence type="ECO:0000256" key="7">
    <source>
        <dbReference type="PROSITE-ProRule" id="PRU00169"/>
    </source>
</evidence>
<name>A0A1H0QDD5_9BACT</name>
<reference evidence="10 11" key="1">
    <citation type="submission" date="2016-10" db="EMBL/GenBank/DDBJ databases">
        <authorList>
            <person name="de Groot N.N."/>
        </authorList>
    </citation>
    <scope>NUCLEOTIDE SEQUENCE [LARGE SCALE GENOMIC DNA]</scope>
    <source>
        <strain evidence="10 11">DSM 12130</strain>
    </source>
</reference>
<dbReference type="OrthoDB" id="9814761at2"/>
<dbReference type="PROSITE" id="PS00675">
    <property type="entry name" value="SIGMA54_INTERACT_1"/>
    <property type="match status" value="1"/>
</dbReference>
<dbReference type="SMART" id="SM00448">
    <property type="entry name" value="REC"/>
    <property type="match status" value="1"/>
</dbReference>
<dbReference type="AlphaFoldDB" id="A0A1H0QDD5"/>
<dbReference type="SMART" id="SM00382">
    <property type="entry name" value="AAA"/>
    <property type="match status" value="1"/>
</dbReference>
<dbReference type="Gene3D" id="3.40.50.300">
    <property type="entry name" value="P-loop containing nucleotide triphosphate hydrolases"/>
    <property type="match status" value="1"/>
</dbReference>
<dbReference type="PROSITE" id="PS50110">
    <property type="entry name" value="RESPONSE_REGULATORY"/>
    <property type="match status" value="1"/>
</dbReference>
<dbReference type="PANTHER" id="PTHR32071">
    <property type="entry name" value="TRANSCRIPTIONAL REGULATORY PROTEIN"/>
    <property type="match status" value="1"/>
</dbReference>
<dbReference type="InterPro" id="IPR002197">
    <property type="entry name" value="HTH_Fis"/>
</dbReference>
<protein>
    <submittedName>
        <fullName evidence="10">Two-component system, NtrC family, response regulator AtoC</fullName>
    </submittedName>
</protein>
<evidence type="ECO:0000259" key="9">
    <source>
        <dbReference type="PROSITE" id="PS50110"/>
    </source>
</evidence>
<dbReference type="Gene3D" id="1.10.8.60">
    <property type="match status" value="1"/>
</dbReference>
<dbReference type="SUPFAM" id="SSF52540">
    <property type="entry name" value="P-loop containing nucleoside triphosphate hydrolases"/>
    <property type="match status" value="1"/>
</dbReference>
<dbReference type="SUPFAM" id="SSF52172">
    <property type="entry name" value="CheY-like"/>
    <property type="match status" value="1"/>
</dbReference>
<dbReference type="GO" id="GO:0043565">
    <property type="term" value="F:sequence-specific DNA binding"/>
    <property type="evidence" value="ECO:0007669"/>
    <property type="project" value="InterPro"/>
</dbReference>
<dbReference type="InterPro" id="IPR003593">
    <property type="entry name" value="AAA+_ATPase"/>
</dbReference>
<dbReference type="InterPro" id="IPR001789">
    <property type="entry name" value="Sig_transdc_resp-reg_receiver"/>
</dbReference>
<dbReference type="EMBL" id="FNJI01000011">
    <property type="protein sequence ID" value="SDP15347.1"/>
    <property type="molecule type" value="Genomic_DNA"/>
</dbReference>
<evidence type="ECO:0000313" key="11">
    <source>
        <dbReference type="Proteomes" id="UP000199073"/>
    </source>
</evidence>
<feature type="domain" description="Response regulatory" evidence="9">
    <location>
        <begin position="5"/>
        <end position="119"/>
    </location>
</feature>
<dbReference type="InterPro" id="IPR002078">
    <property type="entry name" value="Sigma_54_int"/>
</dbReference>
<evidence type="ECO:0000256" key="3">
    <source>
        <dbReference type="ARBA" id="ARBA00022840"/>
    </source>
</evidence>
<proteinExistence type="predicted"/>
<dbReference type="InterPro" id="IPR027417">
    <property type="entry name" value="P-loop_NTPase"/>
</dbReference>
<dbReference type="CDD" id="cd00009">
    <property type="entry name" value="AAA"/>
    <property type="match status" value="1"/>
</dbReference>
<keyword evidence="3" id="KW-0067">ATP-binding</keyword>
<dbReference type="InterPro" id="IPR009057">
    <property type="entry name" value="Homeodomain-like_sf"/>
</dbReference>
<evidence type="ECO:0000259" key="8">
    <source>
        <dbReference type="PROSITE" id="PS50045"/>
    </source>
</evidence>
<accession>A0A1H0QDD5</accession>
<dbReference type="Pfam" id="PF02954">
    <property type="entry name" value="HTH_8"/>
    <property type="match status" value="1"/>
</dbReference>
<evidence type="ECO:0000256" key="6">
    <source>
        <dbReference type="ARBA" id="ARBA00023163"/>
    </source>
</evidence>
<dbReference type="Pfam" id="PF00072">
    <property type="entry name" value="Response_reg"/>
    <property type="match status" value="1"/>
</dbReference>
<dbReference type="FunFam" id="3.40.50.300:FF:000006">
    <property type="entry name" value="DNA-binding transcriptional regulator NtrC"/>
    <property type="match status" value="1"/>
</dbReference>
<dbReference type="STRING" id="91360.SAMN05660330_01955"/>
<evidence type="ECO:0000256" key="2">
    <source>
        <dbReference type="ARBA" id="ARBA00022741"/>
    </source>
</evidence>
<keyword evidence="2" id="KW-0547">Nucleotide-binding</keyword>
<organism evidence="10 11">
    <name type="scientific">Desulforhopalus singaporensis</name>
    <dbReference type="NCBI Taxonomy" id="91360"/>
    <lineage>
        <taxon>Bacteria</taxon>
        <taxon>Pseudomonadati</taxon>
        <taxon>Thermodesulfobacteriota</taxon>
        <taxon>Desulfobulbia</taxon>
        <taxon>Desulfobulbales</taxon>
        <taxon>Desulfocapsaceae</taxon>
        <taxon>Desulforhopalus</taxon>
    </lineage>
</organism>
<dbReference type="PANTHER" id="PTHR32071:SF113">
    <property type="entry name" value="ALGINATE BIOSYNTHESIS TRANSCRIPTIONAL REGULATORY PROTEIN ALGB"/>
    <property type="match status" value="1"/>
</dbReference>
<dbReference type="InterPro" id="IPR011006">
    <property type="entry name" value="CheY-like_superfamily"/>
</dbReference>
<gene>
    <name evidence="10" type="ORF">SAMN05660330_01955</name>
</gene>
<dbReference type="PRINTS" id="PR01590">
    <property type="entry name" value="HTHFIS"/>
</dbReference>
<dbReference type="GO" id="GO:0005524">
    <property type="term" value="F:ATP binding"/>
    <property type="evidence" value="ECO:0007669"/>
    <property type="project" value="UniProtKB-KW"/>
</dbReference>
<dbReference type="RefSeq" id="WP_092222264.1">
    <property type="nucleotide sequence ID" value="NZ_FNJI01000011.1"/>
</dbReference>
<dbReference type="InterPro" id="IPR025662">
    <property type="entry name" value="Sigma_54_int_dom_ATP-bd_1"/>
</dbReference>